<evidence type="ECO:0008006" key="3">
    <source>
        <dbReference type="Google" id="ProtNLM"/>
    </source>
</evidence>
<dbReference type="Gene3D" id="3.40.50.1820">
    <property type="entry name" value="alpha/beta hydrolase"/>
    <property type="match status" value="1"/>
</dbReference>
<proteinExistence type="predicted"/>
<sequence>MDDSPYKHFTASKGFEYNPFHSEPAPAIALGPGKPTVVLVHGFGIASRDWRRQIFLFPKEPHQIIALDLLGYSATKRPNDLGQDTIDIFDNGRFRRRFSSVKEVDQAPQQSRSED</sequence>
<protein>
    <recommendedName>
        <fullName evidence="3">AB hydrolase-1 domain-containing protein</fullName>
    </recommendedName>
</protein>
<name>A0ABR3EIJ3_9AGAR</name>
<keyword evidence="2" id="KW-1185">Reference proteome</keyword>
<dbReference type="InterPro" id="IPR029058">
    <property type="entry name" value="AB_hydrolase_fold"/>
</dbReference>
<dbReference type="SUPFAM" id="SSF53474">
    <property type="entry name" value="alpha/beta-Hydrolases"/>
    <property type="match status" value="1"/>
</dbReference>
<gene>
    <name evidence="1" type="ORF">V5O48_019394</name>
</gene>
<evidence type="ECO:0000313" key="1">
    <source>
        <dbReference type="EMBL" id="KAL0562687.1"/>
    </source>
</evidence>
<dbReference type="EMBL" id="JBAHYK010004774">
    <property type="protein sequence ID" value="KAL0562687.1"/>
    <property type="molecule type" value="Genomic_DNA"/>
</dbReference>
<organism evidence="1 2">
    <name type="scientific">Marasmius crinis-equi</name>
    <dbReference type="NCBI Taxonomy" id="585013"/>
    <lineage>
        <taxon>Eukaryota</taxon>
        <taxon>Fungi</taxon>
        <taxon>Dikarya</taxon>
        <taxon>Basidiomycota</taxon>
        <taxon>Agaricomycotina</taxon>
        <taxon>Agaricomycetes</taxon>
        <taxon>Agaricomycetidae</taxon>
        <taxon>Agaricales</taxon>
        <taxon>Marasmiineae</taxon>
        <taxon>Marasmiaceae</taxon>
        <taxon>Marasmius</taxon>
    </lineage>
</organism>
<accession>A0ABR3EIJ3</accession>
<evidence type="ECO:0000313" key="2">
    <source>
        <dbReference type="Proteomes" id="UP001465976"/>
    </source>
</evidence>
<comment type="caution">
    <text evidence="1">The sequence shown here is derived from an EMBL/GenBank/DDBJ whole genome shotgun (WGS) entry which is preliminary data.</text>
</comment>
<dbReference type="Proteomes" id="UP001465976">
    <property type="component" value="Unassembled WGS sequence"/>
</dbReference>
<reference evidence="1 2" key="1">
    <citation type="submission" date="2024-02" db="EMBL/GenBank/DDBJ databases">
        <title>A draft genome for the cacao thread blight pathogen Marasmius crinis-equi.</title>
        <authorList>
            <person name="Cohen S.P."/>
            <person name="Baruah I.K."/>
            <person name="Amoako-Attah I."/>
            <person name="Bukari Y."/>
            <person name="Meinhardt L.W."/>
            <person name="Bailey B.A."/>
        </authorList>
    </citation>
    <scope>NUCLEOTIDE SEQUENCE [LARGE SCALE GENOMIC DNA]</scope>
    <source>
        <strain evidence="1 2">GH-76</strain>
    </source>
</reference>